<name>A0A4Z1KNU2_9HELO</name>
<evidence type="ECO:0000313" key="1">
    <source>
        <dbReference type="EMBL" id="TGO87767.1"/>
    </source>
</evidence>
<dbReference type="EMBL" id="PQXO01000205">
    <property type="protein sequence ID" value="TGO87767.1"/>
    <property type="molecule type" value="Genomic_DNA"/>
</dbReference>
<dbReference type="Proteomes" id="UP000297280">
    <property type="component" value="Unassembled WGS sequence"/>
</dbReference>
<evidence type="ECO:0000313" key="2">
    <source>
        <dbReference type="Proteomes" id="UP000297280"/>
    </source>
</evidence>
<gene>
    <name evidence="1" type="ORF">BPOR_0205g00120</name>
</gene>
<accession>A0A4Z1KNU2</accession>
<organism evidence="1 2">
    <name type="scientific">Botrytis porri</name>
    <dbReference type="NCBI Taxonomy" id="87229"/>
    <lineage>
        <taxon>Eukaryota</taxon>
        <taxon>Fungi</taxon>
        <taxon>Dikarya</taxon>
        <taxon>Ascomycota</taxon>
        <taxon>Pezizomycotina</taxon>
        <taxon>Leotiomycetes</taxon>
        <taxon>Helotiales</taxon>
        <taxon>Sclerotiniaceae</taxon>
        <taxon>Botrytis</taxon>
    </lineage>
</organism>
<keyword evidence="2" id="KW-1185">Reference proteome</keyword>
<sequence length="130" mass="13812">MDMKTNKAPCPTAPQGILTSANWISATAFIPSAAAPIANPIIPCSHNGVLKTLSDPYCSASPVLQRNTPPNPTSSPKTIVVSSLDNASDNASLIDWNRFIRFVAPFRISGESSGFCNALDEVWLKIAVDP</sequence>
<comment type="caution">
    <text evidence="1">The sequence shown here is derived from an EMBL/GenBank/DDBJ whole genome shotgun (WGS) entry which is preliminary data.</text>
</comment>
<dbReference type="AlphaFoldDB" id="A0A4Z1KNU2"/>
<proteinExistence type="predicted"/>
<reference evidence="1 2" key="1">
    <citation type="submission" date="2017-12" db="EMBL/GenBank/DDBJ databases">
        <title>Comparative genomics of Botrytis spp.</title>
        <authorList>
            <person name="Valero-Jimenez C.A."/>
            <person name="Tapia P."/>
            <person name="Veloso J."/>
            <person name="Silva-Moreno E."/>
            <person name="Staats M."/>
            <person name="Valdes J.H."/>
            <person name="Van Kan J.A.L."/>
        </authorList>
    </citation>
    <scope>NUCLEOTIDE SEQUENCE [LARGE SCALE GENOMIC DNA]</scope>
    <source>
        <strain evidence="1 2">MUCL3349</strain>
    </source>
</reference>
<protein>
    <submittedName>
        <fullName evidence="1">Uncharacterized protein</fullName>
    </submittedName>
</protein>